<organism evidence="3 4">
    <name type="scientific">Methyloglobulus morosus KoM1</name>
    <dbReference type="NCBI Taxonomy" id="1116472"/>
    <lineage>
        <taxon>Bacteria</taxon>
        <taxon>Pseudomonadati</taxon>
        <taxon>Pseudomonadota</taxon>
        <taxon>Gammaproteobacteria</taxon>
        <taxon>Methylococcales</taxon>
        <taxon>Methylococcaceae</taxon>
        <taxon>Methyloglobulus</taxon>
    </lineage>
</organism>
<gene>
    <name evidence="3" type="ORF">MGMO_4c00130</name>
</gene>
<dbReference type="PANTHER" id="PTHR36453">
    <property type="entry name" value="SECRETED PROTEIN-RELATED"/>
    <property type="match status" value="1"/>
</dbReference>
<dbReference type="AlphaFoldDB" id="V5E3H1"/>
<name>V5E3H1_9GAMM</name>
<feature type="signal peptide" evidence="1">
    <location>
        <begin position="1"/>
        <end position="21"/>
    </location>
</feature>
<reference evidence="3 4" key="1">
    <citation type="journal article" date="2013" name="Genome Announc.">
        <title>Draft Genome Sequence of the Methanotrophic Gammaproteobacterium Methyloglobulus morosus DSM 22980 Strain KoM1.</title>
        <authorList>
            <person name="Poehlein A."/>
            <person name="Deutzmann J.S."/>
            <person name="Daniel R."/>
            <person name="Simeonova D.D."/>
        </authorList>
    </citation>
    <scope>NUCLEOTIDE SEQUENCE [LARGE SCALE GENOMIC DNA]</scope>
    <source>
        <strain evidence="3 4">KoM1</strain>
    </source>
</reference>
<evidence type="ECO:0000259" key="2">
    <source>
        <dbReference type="Pfam" id="PF13229"/>
    </source>
</evidence>
<dbReference type="Pfam" id="PF13229">
    <property type="entry name" value="Beta_helix"/>
    <property type="match status" value="2"/>
</dbReference>
<accession>V5E3H1</accession>
<dbReference type="SUPFAM" id="SSF51126">
    <property type="entry name" value="Pectin lyase-like"/>
    <property type="match status" value="1"/>
</dbReference>
<dbReference type="SMART" id="SM00710">
    <property type="entry name" value="PbH1"/>
    <property type="match status" value="8"/>
</dbReference>
<evidence type="ECO:0000313" key="3">
    <source>
        <dbReference type="EMBL" id="ESS74101.1"/>
    </source>
</evidence>
<comment type="caution">
    <text evidence="3">The sequence shown here is derived from an EMBL/GenBank/DDBJ whole genome shotgun (WGS) entry which is preliminary data.</text>
</comment>
<keyword evidence="4" id="KW-1185">Reference proteome</keyword>
<dbReference type="OrthoDB" id="227157at2"/>
<keyword evidence="1" id="KW-0732">Signal</keyword>
<dbReference type="EMBL" id="AYLO01000004">
    <property type="protein sequence ID" value="ESS74101.1"/>
    <property type="molecule type" value="Genomic_DNA"/>
</dbReference>
<evidence type="ECO:0000313" key="4">
    <source>
        <dbReference type="Proteomes" id="UP000017842"/>
    </source>
</evidence>
<dbReference type="PANTHER" id="PTHR36453:SF1">
    <property type="entry name" value="RIGHT HANDED BETA HELIX DOMAIN-CONTAINING PROTEIN"/>
    <property type="match status" value="1"/>
</dbReference>
<feature type="domain" description="Right handed beta helix" evidence="2">
    <location>
        <begin position="379"/>
        <end position="533"/>
    </location>
</feature>
<dbReference type="Gene3D" id="2.160.20.10">
    <property type="entry name" value="Single-stranded right-handed beta-helix, Pectin lyase-like"/>
    <property type="match status" value="3"/>
</dbReference>
<dbReference type="InterPro" id="IPR006626">
    <property type="entry name" value="PbH1"/>
</dbReference>
<protein>
    <recommendedName>
        <fullName evidence="2">Right handed beta helix domain-containing protein</fullName>
    </recommendedName>
</protein>
<proteinExistence type="predicted"/>
<dbReference type="eggNOG" id="COG3420">
    <property type="taxonomic scope" value="Bacteria"/>
</dbReference>
<dbReference type="InterPro" id="IPR011050">
    <property type="entry name" value="Pectin_lyase_fold/virulence"/>
</dbReference>
<dbReference type="Proteomes" id="UP000017842">
    <property type="component" value="Unassembled WGS sequence"/>
</dbReference>
<dbReference type="STRING" id="1116472.MGMO_4c00130"/>
<sequence length="696" mass="76908">MKYIFGFLIIAVLCFVPAAMATDYYVNPKGNDSWSGTLKKPNVKLTDGPFKTLERAKLAIRTLKKSKAFKNKVTVNLASGVYYLNQPLNLNLIDSGLPDREILWQGEPGAQVTLSAGMPVTCKKRDATFWDCPLLKLPASTAYFDTSRIKGNTPKFELFVNDQKLELARWPDKDWAHIKSPLDQKTQFSVMETLPTLTGDIKAAQVHIFAGNDWYDQYIGVDSVNQLSNAIKLPDLTTYPLISGRRFYIQNLPSLLNAPGEWLFDAAAKKISVIPPADMASMEFMLTSLPNILFIDGASYLTFKNISFKYSTGTAITLKNSKNVALDRVEVSNIGGKGIEIQKGQNVILSNSSIHHTGAQGVVVSGGDRNTLQASGHVIHNNHIHHMSTTILTYTPGIDINGVGVTVTHNLLEYGAGTAILIKGNEHLIEKNEIHHFCMQASDCGAIYSGRDWAARGNVIRYNSIHDIIGYGMKSVDVAKNQAVYQSPDGARGVYLDDGASGFEVNGNILENAGLMSIQVGGGRDNKIVNNYIKTNEYAIWLDARSADYDWNQNQKILEASPYKSPVWAQKYPDLASPMHNKKWPEGNRIEHNVIVTTNPVGLFLRYHVPVDSIIIANNLVWSTIGKPRVNFEILGSNKNIVGNSWVQWAEQKIERGSIVADPCVSINDKKMTTCPDSPIKDIGFKPLPIDIGLIR</sequence>
<evidence type="ECO:0000256" key="1">
    <source>
        <dbReference type="SAM" id="SignalP"/>
    </source>
</evidence>
<dbReference type="InterPro" id="IPR039448">
    <property type="entry name" value="Beta_helix"/>
</dbReference>
<feature type="chain" id="PRO_5004734273" description="Right handed beta helix domain-containing protein" evidence="1">
    <location>
        <begin position="22"/>
        <end position="696"/>
    </location>
</feature>
<dbReference type="InterPro" id="IPR012334">
    <property type="entry name" value="Pectin_lyas_fold"/>
</dbReference>
<feature type="domain" description="Right handed beta helix" evidence="2">
    <location>
        <begin position="293"/>
        <end position="374"/>
    </location>
</feature>